<proteinExistence type="predicted"/>
<dbReference type="Proteomes" id="UP000054538">
    <property type="component" value="Unassembled WGS sequence"/>
</dbReference>
<dbReference type="AlphaFoldDB" id="A0A0D0CZS7"/>
<dbReference type="InParanoid" id="A0A0D0CZS7"/>
<dbReference type="EMBL" id="KN830235">
    <property type="protein sequence ID" value="KIK72979.1"/>
    <property type="molecule type" value="Genomic_DNA"/>
</dbReference>
<organism evidence="2 3">
    <name type="scientific">Paxillus rubicundulus Ve08.2h10</name>
    <dbReference type="NCBI Taxonomy" id="930991"/>
    <lineage>
        <taxon>Eukaryota</taxon>
        <taxon>Fungi</taxon>
        <taxon>Dikarya</taxon>
        <taxon>Basidiomycota</taxon>
        <taxon>Agaricomycotina</taxon>
        <taxon>Agaricomycetes</taxon>
        <taxon>Agaricomycetidae</taxon>
        <taxon>Boletales</taxon>
        <taxon>Paxilineae</taxon>
        <taxon>Paxillaceae</taxon>
        <taxon>Paxillus</taxon>
    </lineage>
</organism>
<gene>
    <name evidence="2" type="ORF">PAXRUDRAFT_21368</name>
</gene>
<protein>
    <submittedName>
        <fullName evidence="2">Uncharacterized protein</fullName>
    </submittedName>
</protein>
<feature type="compositionally biased region" description="Polar residues" evidence="1">
    <location>
        <begin position="14"/>
        <end position="24"/>
    </location>
</feature>
<name>A0A0D0CZS7_9AGAM</name>
<reference evidence="2 3" key="1">
    <citation type="submission" date="2014-04" db="EMBL/GenBank/DDBJ databases">
        <authorList>
            <consortium name="DOE Joint Genome Institute"/>
            <person name="Kuo A."/>
            <person name="Kohler A."/>
            <person name="Jargeat P."/>
            <person name="Nagy L.G."/>
            <person name="Floudas D."/>
            <person name="Copeland A."/>
            <person name="Barry K.W."/>
            <person name="Cichocki N."/>
            <person name="Veneault-Fourrey C."/>
            <person name="LaButti K."/>
            <person name="Lindquist E.A."/>
            <person name="Lipzen A."/>
            <person name="Lundell T."/>
            <person name="Morin E."/>
            <person name="Murat C."/>
            <person name="Sun H."/>
            <person name="Tunlid A."/>
            <person name="Henrissat B."/>
            <person name="Grigoriev I.V."/>
            <person name="Hibbett D.S."/>
            <person name="Martin F."/>
            <person name="Nordberg H.P."/>
            <person name="Cantor M.N."/>
            <person name="Hua S.X."/>
        </authorList>
    </citation>
    <scope>NUCLEOTIDE SEQUENCE [LARGE SCALE GENOMIC DNA]</scope>
    <source>
        <strain evidence="2 3">Ve08.2h10</strain>
    </source>
</reference>
<sequence length="79" mass="8579">MSTSASLLPPKTPTWPSRDSTSTLLDCDPPRDADPGCDGNGNPLAFQYFINAIFADMLDTHAAVYLDNTLSAFTSRVRQ</sequence>
<dbReference type="HOGENOM" id="CLU_2606728_0_0_1"/>
<evidence type="ECO:0000256" key="1">
    <source>
        <dbReference type="SAM" id="MobiDB-lite"/>
    </source>
</evidence>
<evidence type="ECO:0000313" key="2">
    <source>
        <dbReference type="EMBL" id="KIK72979.1"/>
    </source>
</evidence>
<feature type="region of interest" description="Disordered" evidence="1">
    <location>
        <begin position="1"/>
        <end position="24"/>
    </location>
</feature>
<reference evidence="3" key="2">
    <citation type="submission" date="2015-01" db="EMBL/GenBank/DDBJ databases">
        <title>Evolutionary Origins and Diversification of the Mycorrhizal Mutualists.</title>
        <authorList>
            <consortium name="DOE Joint Genome Institute"/>
            <consortium name="Mycorrhizal Genomics Consortium"/>
            <person name="Kohler A."/>
            <person name="Kuo A."/>
            <person name="Nagy L.G."/>
            <person name="Floudas D."/>
            <person name="Copeland A."/>
            <person name="Barry K.W."/>
            <person name="Cichocki N."/>
            <person name="Veneault-Fourrey C."/>
            <person name="LaButti K."/>
            <person name="Lindquist E.A."/>
            <person name="Lipzen A."/>
            <person name="Lundell T."/>
            <person name="Morin E."/>
            <person name="Murat C."/>
            <person name="Riley R."/>
            <person name="Ohm R."/>
            <person name="Sun H."/>
            <person name="Tunlid A."/>
            <person name="Henrissat B."/>
            <person name="Grigoriev I.V."/>
            <person name="Hibbett D.S."/>
            <person name="Martin F."/>
        </authorList>
    </citation>
    <scope>NUCLEOTIDE SEQUENCE [LARGE SCALE GENOMIC DNA]</scope>
    <source>
        <strain evidence="3">Ve08.2h10</strain>
    </source>
</reference>
<keyword evidence="3" id="KW-1185">Reference proteome</keyword>
<accession>A0A0D0CZS7</accession>
<evidence type="ECO:0000313" key="3">
    <source>
        <dbReference type="Proteomes" id="UP000054538"/>
    </source>
</evidence>